<protein>
    <submittedName>
        <fullName evidence="2">Uncharacterized protein</fullName>
    </submittedName>
</protein>
<gene>
    <name evidence="2" type="ORF">EV420DRAFT_1483499</name>
</gene>
<accession>A0AA39MW44</accession>
<keyword evidence="3" id="KW-1185">Reference proteome</keyword>
<name>A0AA39MW44_ARMTA</name>
<evidence type="ECO:0000256" key="1">
    <source>
        <dbReference type="SAM" id="MobiDB-lite"/>
    </source>
</evidence>
<proteinExistence type="predicted"/>
<dbReference type="RefSeq" id="XP_060326354.1">
    <property type="nucleotide sequence ID" value="XM_060469994.1"/>
</dbReference>
<dbReference type="AlphaFoldDB" id="A0AA39MW44"/>
<organism evidence="2 3">
    <name type="scientific">Armillaria tabescens</name>
    <name type="common">Ringless honey mushroom</name>
    <name type="synonym">Agaricus tabescens</name>
    <dbReference type="NCBI Taxonomy" id="1929756"/>
    <lineage>
        <taxon>Eukaryota</taxon>
        <taxon>Fungi</taxon>
        <taxon>Dikarya</taxon>
        <taxon>Basidiomycota</taxon>
        <taxon>Agaricomycotina</taxon>
        <taxon>Agaricomycetes</taxon>
        <taxon>Agaricomycetidae</taxon>
        <taxon>Agaricales</taxon>
        <taxon>Marasmiineae</taxon>
        <taxon>Physalacriaceae</taxon>
        <taxon>Desarmillaria</taxon>
    </lineage>
</organism>
<reference evidence="2" key="1">
    <citation type="submission" date="2023-06" db="EMBL/GenBank/DDBJ databases">
        <authorList>
            <consortium name="Lawrence Berkeley National Laboratory"/>
            <person name="Ahrendt S."/>
            <person name="Sahu N."/>
            <person name="Indic B."/>
            <person name="Wong-Bajracharya J."/>
            <person name="Merenyi Z."/>
            <person name="Ke H.-M."/>
            <person name="Monk M."/>
            <person name="Kocsube S."/>
            <person name="Drula E."/>
            <person name="Lipzen A."/>
            <person name="Balint B."/>
            <person name="Henrissat B."/>
            <person name="Andreopoulos B."/>
            <person name="Martin F.M."/>
            <person name="Harder C.B."/>
            <person name="Rigling D."/>
            <person name="Ford K.L."/>
            <person name="Foster G.D."/>
            <person name="Pangilinan J."/>
            <person name="Papanicolaou A."/>
            <person name="Barry K."/>
            <person name="LaButti K."/>
            <person name="Viragh M."/>
            <person name="Koriabine M."/>
            <person name="Yan M."/>
            <person name="Riley R."/>
            <person name="Champramary S."/>
            <person name="Plett K.L."/>
            <person name="Tsai I.J."/>
            <person name="Slot J."/>
            <person name="Sipos G."/>
            <person name="Plett J."/>
            <person name="Nagy L.G."/>
            <person name="Grigoriev I.V."/>
        </authorList>
    </citation>
    <scope>NUCLEOTIDE SEQUENCE</scope>
    <source>
        <strain evidence="2">CCBAS 213</strain>
    </source>
</reference>
<dbReference type="EMBL" id="JAUEPS010000042">
    <property type="protein sequence ID" value="KAK0448249.1"/>
    <property type="molecule type" value="Genomic_DNA"/>
</dbReference>
<evidence type="ECO:0000313" key="2">
    <source>
        <dbReference type="EMBL" id="KAK0448249.1"/>
    </source>
</evidence>
<sequence>MTLCPHLFRRLSPRWPCLFPKSPATPQKSSRTALFNVFPKNEPHRKVDLETQERWARPLVPAYHTARGHGQAILDAFLNGLFIAYHGRFGCSLGAPVNCRDAASIKKWKQRSIDALARLMFTVYRCDSLTFAQSAPSENKMPNVQTPKIDLESSTQDLHKLLADFPPSSPPSAPEDTPLSSSSPLKMSCDSSIPPTLTSSSDTTTSDNEPGTPELPTLQELLGQRKASPILMSFTVRKYPDNAFQLSIEGSLGKHKCGRKKLIQQGGEELSEPSKSLKNRLHILNVAASARRQLYTKMVYAYGPDPGHFPCRFLVLS</sequence>
<dbReference type="Proteomes" id="UP001175211">
    <property type="component" value="Unassembled WGS sequence"/>
</dbReference>
<evidence type="ECO:0000313" key="3">
    <source>
        <dbReference type="Proteomes" id="UP001175211"/>
    </source>
</evidence>
<dbReference type="GeneID" id="85353542"/>
<comment type="caution">
    <text evidence="2">The sequence shown here is derived from an EMBL/GenBank/DDBJ whole genome shotgun (WGS) entry which is preliminary data.</text>
</comment>
<feature type="region of interest" description="Disordered" evidence="1">
    <location>
        <begin position="161"/>
        <end position="216"/>
    </location>
</feature>
<feature type="compositionally biased region" description="Low complexity" evidence="1">
    <location>
        <begin position="190"/>
        <end position="207"/>
    </location>
</feature>